<reference evidence="2" key="1">
    <citation type="submission" date="2021-06" db="EMBL/GenBank/DDBJ databases">
        <title>Comparative genomics, transcriptomics and evolutionary studies reveal genomic signatures of adaptation to plant cell wall in hemibiotrophic fungi.</title>
        <authorList>
            <consortium name="DOE Joint Genome Institute"/>
            <person name="Baroncelli R."/>
            <person name="Diaz J.F."/>
            <person name="Benocci T."/>
            <person name="Peng M."/>
            <person name="Battaglia E."/>
            <person name="Haridas S."/>
            <person name="Andreopoulos W."/>
            <person name="Labutti K."/>
            <person name="Pangilinan J."/>
            <person name="Floch G.L."/>
            <person name="Makela M.R."/>
            <person name="Henrissat B."/>
            <person name="Grigoriev I.V."/>
            <person name="Crouch J.A."/>
            <person name="De Vries R.P."/>
            <person name="Sukno S.A."/>
            <person name="Thon M.R."/>
        </authorList>
    </citation>
    <scope>NUCLEOTIDE SEQUENCE</scope>
    <source>
        <strain evidence="2">CBS 125086</strain>
    </source>
</reference>
<feature type="compositionally biased region" description="Low complexity" evidence="1">
    <location>
        <begin position="44"/>
        <end position="72"/>
    </location>
</feature>
<accession>A0AAD8Q974</accession>
<feature type="region of interest" description="Disordered" evidence="1">
    <location>
        <begin position="194"/>
        <end position="230"/>
    </location>
</feature>
<evidence type="ECO:0000256" key="1">
    <source>
        <dbReference type="SAM" id="MobiDB-lite"/>
    </source>
</evidence>
<keyword evidence="3" id="KW-1185">Reference proteome</keyword>
<dbReference type="AlphaFoldDB" id="A0AAD8Q974"/>
<evidence type="ECO:0000313" key="3">
    <source>
        <dbReference type="Proteomes" id="UP001230504"/>
    </source>
</evidence>
<protein>
    <submittedName>
        <fullName evidence="2">Uncharacterized protein</fullName>
    </submittedName>
</protein>
<name>A0AAD8Q974_9PEZI</name>
<organism evidence="2 3">
    <name type="scientific">Colletotrichum navitas</name>
    <dbReference type="NCBI Taxonomy" id="681940"/>
    <lineage>
        <taxon>Eukaryota</taxon>
        <taxon>Fungi</taxon>
        <taxon>Dikarya</taxon>
        <taxon>Ascomycota</taxon>
        <taxon>Pezizomycotina</taxon>
        <taxon>Sordariomycetes</taxon>
        <taxon>Hypocreomycetidae</taxon>
        <taxon>Glomerellales</taxon>
        <taxon>Glomerellaceae</taxon>
        <taxon>Colletotrichum</taxon>
        <taxon>Colletotrichum graminicola species complex</taxon>
    </lineage>
</organism>
<dbReference type="GeneID" id="85436902"/>
<dbReference type="Proteomes" id="UP001230504">
    <property type="component" value="Unassembled WGS sequence"/>
</dbReference>
<dbReference type="EMBL" id="JAHLJV010000007">
    <property type="protein sequence ID" value="KAK1597686.1"/>
    <property type="molecule type" value="Genomic_DNA"/>
</dbReference>
<sequence>MPIRHPDVLTIKRSLLTQHVAANAEQRQRSKCRPGNMHRLAVRRPSSTRSPTRMQEKVTWPTGSGPTTPPNGAVGGRHPCSTKPQNASVCLSPSTSMPKANVVGQRLLLYECENDNVDVMNGRYVGDLDTTWCDSEHFRARPGRGRHQTSIGTLVHTMTNNEGRSSMRVSSHRHPLTAHAVYIVSPSKTILQATPPSCELKDKRKGKRKRRGKGEKREMKTERAASLVTA</sequence>
<proteinExistence type="predicted"/>
<comment type="caution">
    <text evidence="2">The sequence shown here is derived from an EMBL/GenBank/DDBJ whole genome shotgun (WGS) entry which is preliminary data.</text>
</comment>
<feature type="compositionally biased region" description="Basic residues" evidence="1">
    <location>
        <begin position="203"/>
        <end position="214"/>
    </location>
</feature>
<gene>
    <name evidence="2" type="ORF">LY79DRAFT_353228</name>
</gene>
<dbReference type="RefSeq" id="XP_060418458.1">
    <property type="nucleotide sequence ID" value="XM_060552662.1"/>
</dbReference>
<feature type="region of interest" description="Disordered" evidence="1">
    <location>
        <begin position="44"/>
        <end position="84"/>
    </location>
</feature>
<evidence type="ECO:0000313" key="2">
    <source>
        <dbReference type="EMBL" id="KAK1597686.1"/>
    </source>
</evidence>